<reference evidence="2" key="1">
    <citation type="submission" date="2021-02" db="EMBL/GenBank/DDBJ databases">
        <authorList>
            <person name="Nowell W R."/>
        </authorList>
    </citation>
    <scope>NUCLEOTIDE SEQUENCE</scope>
</reference>
<keyword evidence="4" id="KW-1185">Reference proteome</keyword>
<proteinExistence type="predicted"/>
<accession>A0A813PAJ8</accession>
<organism evidence="2 4">
    <name type="scientific">Didymodactylos carnosus</name>
    <dbReference type="NCBI Taxonomy" id="1234261"/>
    <lineage>
        <taxon>Eukaryota</taxon>
        <taxon>Metazoa</taxon>
        <taxon>Spiralia</taxon>
        <taxon>Gnathifera</taxon>
        <taxon>Rotifera</taxon>
        <taxon>Eurotatoria</taxon>
        <taxon>Bdelloidea</taxon>
        <taxon>Philodinida</taxon>
        <taxon>Philodinidae</taxon>
        <taxon>Didymodactylos</taxon>
    </lineage>
</organism>
<feature type="transmembrane region" description="Helical" evidence="1">
    <location>
        <begin position="244"/>
        <end position="264"/>
    </location>
</feature>
<keyword evidence="1" id="KW-0472">Membrane</keyword>
<dbReference type="Pfam" id="PF10028">
    <property type="entry name" value="DUF2270"/>
    <property type="match status" value="1"/>
</dbReference>
<evidence type="ECO:0000313" key="2">
    <source>
        <dbReference type="EMBL" id="CAF0750626.1"/>
    </source>
</evidence>
<name>A0A813PAJ8_9BILA</name>
<evidence type="ECO:0000256" key="1">
    <source>
        <dbReference type="SAM" id="Phobius"/>
    </source>
</evidence>
<keyword evidence="1" id="KW-1133">Transmembrane helix</keyword>
<dbReference type="Proteomes" id="UP000663829">
    <property type="component" value="Unassembled WGS sequence"/>
</dbReference>
<feature type="transmembrane region" description="Helical" evidence="1">
    <location>
        <begin position="109"/>
        <end position="127"/>
    </location>
</feature>
<dbReference type="Proteomes" id="UP000681722">
    <property type="component" value="Unassembled WGS sequence"/>
</dbReference>
<keyword evidence="1" id="KW-0812">Transmembrane</keyword>
<protein>
    <submittedName>
        <fullName evidence="2">Uncharacterized protein</fullName>
    </submittedName>
</protein>
<feature type="transmembrane region" description="Helical" evidence="1">
    <location>
        <begin position="214"/>
        <end position="232"/>
    </location>
</feature>
<evidence type="ECO:0000313" key="3">
    <source>
        <dbReference type="EMBL" id="CAF3530142.1"/>
    </source>
</evidence>
<dbReference type="AlphaFoldDB" id="A0A813PAJ8"/>
<sequence>MAEPNPFIVTENELKYHQTITNGRNKLHVEMNQLLLTPGLSVPYELPFALLTKIPNEIKTTDYINAIIHLYRGELGRQIAYRIRLDTTTNWAVTTTAGLTVLSLGQEEIPHYFHILIAFFLLLFCLIESRRYSYYAVIQYRVQQIEKGFYGQYIFGPERNENGQIKNIQYENEQSKILPNPALWMCALQQSLLHPHKIHLQHIWNGFQIRMKRVYYPLLLGTYVGWVIKLFISHHKFNDKGHTHLAISIGCLMIVLSLFLYYIGPCIGNYKQLKYMGEIDRCWSKSSLLKILCNKYEGGGKLKHELDV</sequence>
<dbReference type="EMBL" id="CAJNOQ010000066">
    <property type="protein sequence ID" value="CAF0750626.1"/>
    <property type="molecule type" value="Genomic_DNA"/>
</dbReference>
<dbReference type="EMBL" id="CAJOBC010000066">
    <property type="protein sequence ID" value="CAF3530142.1"/>
    <property type="molecule type" value="Genomic_DNA"/>
</dbReference>
<comment type="caution">
    <text evidence="2">The sequence shown here is derived from an EMBL/GenBank/DDBJ whole genome shotgun (WGS) entry which is preliminary data.</text>
</comment>
<gene>
    <name evidence="2" type="ORF">GPM918_LOCUS809</name>
    <name evidence="3" type="ORF">SRO942_LOCUS809</name>
</gene>
<dbReference type="InterPro" id="IPR014470">
    <property type="entry name" value="UCP01500"/>
</dbReference>
<evidence type="ECO:0000313" key="4">
    <source>
        <dbReference type="Proteomes" id="UP000663829"/>
    </source>
</evidence>